<gene>
    <name evidence="2" type="ORF">P3H78_27695</name>
</gene>
<dbReference type="Pfam" id="PF21805">
    <property type="entry name" value="Imm5_like"/>
    <property type="match status" value="1"/>
</dbReference>
<evidence type="ECO:0000259" key="1">
    <source>
        <dbReference type="Pfam" id="PF21805"/>
    </source>
</evidence>
<dbReference type="Proteomes" id="UP001221150">
    <property type="component" value="Unassembled WGS sequence"/>
</dbReference>
<accession>A0ABT6ACG4</accession>
<reference evidence="2 3" key="1">
    <citation type="submission" date="2023-03" db="EMBL/GenBank/DDBJ databases">
        <title>Draft genome sequence of Streptomyces sp. K1PA1 isolated from peat swamp forest in Thailand.</title>
        <authorList>
            <person name="Klaysubun C."/>
            <person name="Duangmal K."/>
        </authorList>
    </citation>
    <scope>NUCLEOTIDE SEQUENCE [LARGE SCALE GENOMIC DNA]</scope>
    <source>
        <strain evidence="2 3">K1PA1</strain>
    </source>
</reference>
<sequence>MDEVMISEEDRRRLGAWAADCAARALALFEERAPGDTRPREALDGIRAYARAELRIGPLRPLALAALAAAREVGDPAATAAARAAGYAAAAPYIHPLATPHQAKHALGPAMQAARAAELVAGGDTRVGDAEIRRAIATAGPAVRGIVRQMPVFSPGRSRLDALRHQLDTALRH</sequence>
<dbReference type="InterPro" id="IPR048667">
    <property type="entry name" value="Imm5-like"/>
</dbReference>
<dbReference type="RefSeq" id="WP_276111907.1">
    <property type="nucleotide sequence ID" value="NZ_JARJBB010000021.1"/>
</dbReference>
<keyword evidence="3" id="KW-1185">Reference proteome</keyword>
<feature type="domain" description="Imm-5-like" evidence="1">
    <location>
        <begin position="6"/>
        <end position="132"/>
    </location>
</feature>
<protein>
    <recommendedName>
        <fullName evidence="1">Imm-5-like domain-containing protein</fullName>
    </recommendedName>
</protein>
<organism evidence="2 3">
    <name type="scientific">Streptomyces tropicalis</name>
    <dbReference type="NCBI Taxonomy" id="3034234"/>
    <lineage>
        <taxon>Bacteria</taxon>
        <taxon>Bacillati</taxon>
        <taxon>Actinomycetota</taxon>
        <taxon>Actinomycetes</taxon>
        <taxon>Kitasatosporales</taxon>
        <taxon>Streptomycetaceae</taxon>
        <taxon>Streptomyces</taxon>
    </lineage>
</organism>
<evidence type="ECO:0000313" key="3">
    <source>
        <dbReference type="Proteomes" id="UP001221150"/>
    </source>
</evidence>
<evidence type="ECO:0000313" key="2">
    <source>
        <dbReference type="EMBL" id="MDF3302340.1"/>
    </source>
</evidence>
<comment type="caution">
    <text evidence="2">The sequence shown here is derived from an EMBL/GenBank/DDBJ whole genome shotgun (WGS) entry which is preliminary data.</text>
</comment>
<name>A0ABT6ACG4_9ACTN</name>
<proteinExistence type="predicted"/>
<dbReference type="EMBL" id="JARJBB010000021">
    <property type="protein sequence ID" value="MDF3302340.1"/>
    <property type="molecule type" value="Genomic_DNA"/>
</dbReference>